<dbReference type="Proteomes" id="UP000472272">
    <property type="component" value="Chromosome 3"/>
</dbReference>
<name>A0A670HSV4_PODMU</name>
<sequence>ISDYLRSADMTEVMSAPSMDEIGLSPRKDGLSYQVCLLCFVEHC</sequence>
<dbReference type="Ensembl" id="ENSPMRT00000003017.1">
    <property type="protein sequence ID" value="ENSPMRP00000002814.1"/>
    <property type="gene ID" value="ENSPMRG00000002031.1"/>
</dbReference>
<organism evidence="1 2">
    <name type="scientific">Podarcis muralis</name>
    <name type="common">Wall lizard</name>
    <name type="synonym">Lacerta muralis</name>
    <dbReference type="NCBI Taxonomy" id="64176"/>
    <lineage>
        <taxon>Eukaryota</taxon>
        <taxon>Metazoa</taxon>
        <taxon>Chordata</taxon>
        <taxon>Craniata</taxon>
        <taxon>Vertebrata</taxon>
        <taxon>Euteleostomi</taxon>
        <taxon>Lepidosauria</taxon>
        <taxon>Squamata</taxon>
        <taxon>Bifurcata</taxon>
        <taxon>Unidentata</taxon>
        <taxon>Episquamata</taxon>
        <taxon>Laterata</taxon>
        <taxon>Lacertibaenia</taxon>
        <taxon>Lacertidae</taxon>
        <taxon>Podarcis</taxon>
    </lineage>
</organism>
<dbReference type="AlphaFoldDB" id="A0A670HSV4"/>
<evidence type="ECO:0000313" key="1">
    <source>
        <dbReference type="Ensembl" id="ENSPMRP00000002814.1"/>
    </source>
</evidence>
<accession>A0A670HSV4</accession>
<reference evidence="1" key="3">
    <citation type="submission" date="2025-09" db="UniProtKB">
        <authorList>
            <consortium name="Ensembl"/>
        </authorList>
    </citation>
    <scope>IDENTIFICATION</scope>
</reference>
<protein>
    <submittedName>
        <fullName evidence="1">Uncharacterized protein</fullName>
    </submittedName>
</protein>
<reference evidence="1 2" key="1">
    <citation type="journal article" date="2019" name="Proc. Natl. Acad. Sci. U.S.A.">
        <title>Regulatory changes in pterin and carotenoid genes underlie balanced color polymorphisms in the wall lizard.</title>
        <authorList>
            <person name="Andrade P."/>
            <person name="Pinho C."/>
            <person name="Perez I de Lanuza G."/>
            <person name="Afonso S."/>
            <person name="Brejcha J."/>
            <person name="Rubin C.J."/>
            <person name="Wallerman O."/>
            <person name="Pereira P."/>
            <person name="Sabatino S.J."/>
            <person name="Bellati A."/>
            <person name="Pellitteri-Rosa D."/>
            <person name="Bosakova Z."/>
            <person name="Bunikis I."/>
            <person name="Carretero M.A."/>
            <person name="Feiner N."/>
            <person name="Marsik P."/>
            <person name="Pauperio F."/>
            <person name="Salvi D."/>
            <person name="Soler L."/>
            <person name="While G.M."/>
            <person name="Uller T."/>
            <person name="Font E."/>
            <person name="Andersson L."/>
            <person name="Carneiro M."/>
        </authorList>
    </citation>
    <scope>NUCLEOTIDE SEQUENCE</scope>
</reference>
<evidence type="ECO:0000313" key="2">
    <source>
        <dbReference type="Proteomes" id="UP000472272"/>
    </source>
</evidence>
<proteinExistence type="predicted"/>
<keyword evidence="2" id="KW-1185">Reference proteome</keyword>
<reference evidence="1" key="2">
    <citation type="submission" date="2025-08" db="UniProtKB">
        <authorList>
            <consortium name="Ensembl"/>
        </authorList>
    </citation>
    <scope>IDENTIFICATION</scope>
</reference>